<dbReference type="CDD" id="cd07557">
    <property type="entry name" value="trimeric_dUTPase"/>
    <property type="match status" value="1"/>
</dbReference>
<dbReference type="PROSITE" id="PS50175">
    <property type="entry name" value="ASP_PROT_RETROV"/>
    <property type="match status" value="1"/>
</dbReference>
<dbReference type="PANTHER" id="PTHR19422:SF123">
    <property type="entry name" value="RT1 CLASS I, LOCUS CE15"/>
    <property type="match status" value="1"/>
</dbReference>
<reference evidence="6 7" key="1">
    <citation type="submission" date="2019-09" db="EMBL/GenBank/DDBJ databases">
        <title>Bird 10,000 Genomes (B10K) Project - Family phase.</title>
        <authorList>
            <person name="Zhang G."/>
        </authorList>
    </citation>
    <scope>NUCLEOTIDE SEQUENCE [LARGE SCALE GENOMIC DNA]</scope>
    <source>
        <strain evidence="6">B10K-CU-031-19</strain>
        <tissue evidence="6">Muscle</tissue>
    </source>
</reference>
<dbReference type="Pfam" id="PF00077">
    <property type="entry name" value="RVP"/>
    <property type="match status" value="1"/>
</dbReference>
<dbReference type="GO" id="GO:0006508">
    <property type="term" value="P:proteolysis"/>
    <property type="evidence" value="ECO:0007669"/>
    <property type="project" value="UniProtKB-KW"/>
</dbReference>
<organism evidence="6 7">
    <name type="scientific">Chaetorhynchus papuensis</name>
    <name type="common">pygmy drongo</name>
    <dbReference type="NCBI Taxonomy" id="254446"/>
    <lineage>
        <taxon>Eukaryota</taxon>
        <taxon>Metazoa</taxon>
        <taxon>Chordata</taxon>
        <taxon>Craniata</taxon>
        <taxon>Vertebrata</taxon>
        <taxon>Euteleostomi</taxon>
        <taxon>Archelosauria</taxon>
        <taxon>Archosauria</taxon>
        <taxon>Dinosauria</taxon>
        <taxon>Saurischia</taxon>
        <taxon>Theropoda</taxon>
        <taxon>Coelurosauria</taxon>
        <taxon>Aves</taxon>
        <taxon>Neognathae</taxon>
        <taxon>Neoaves</taxon>
        <taxon>Telluraves</taxon>
        <taxon>Australaves</taxon>
        <taxon>Passeriformes</taxon>
        <taxon>Rhipiduridae</taxon>
        <taxon>Chaetorhynchus</taxon>
    </lineage>
</organism>
<dbReference type="InterPro" id="IPR036157">
    <property type="entry name" value="dUTPase-like_sf"/>
</dbReference>
<dbReference type="Pfam" id="PF00692">
    <property type="entry name" value="dUTPase"/>
    <property type="match status" value="1"/>
</dbReference>
<dbReference type="GO" id="GO:0004190">
    <property type="term" value="F:aspartic-type endopeptidase activity"/>
    <property type="evidence" value="ECO:0007669"/>
    <property type="project" value="UniProtKB-KW"/>
</dbReference>
<dbReference type="InterPro" id="IPR001995">
    <property type="entry name" value="Peptidase_A2_cat"/>
</dbReference>
<dbReference type="InterPro" id="IPR001969">
    <property type="entry name" value="Aspartic_peptidase_AS"/>
</dbReference>
<proteinExistence type="predicted"/>
<keyword evidence="2" id="KW-0064">Aspartyl protease</keyword>
<dbReference type="AlphaFoldDB" id="A0A7K8JEZ2"/>
<dbReference type="PROSITE" id="PS00141">
    <property type="entry name" value="ASP_PROTEASE"/>
    <property type="match status" value="1"/>
</dbReference>
<accession>A0A7K8JEZ2</accession>
<evidence type="ECO:0000256" key="2">
    <source>
        <dbReference type="ARBA" id="ARBA00022750"/>
    </source>
</evidence>
<dbReference type="EMBL" id="VWYX01007001">
    <property type="protein sequence ID" value="NXE03427.1"/>
    <property type="molecule type" value="Genomic_DNA"/>
</dbReference>
<gene>
    <name evidence="6" type="primary">Ervk9_6</name>
    <name evidence="6" type="ORF">CHAPAP_R13381</name>
</gene>
<keyword evidence="7" id="KW-1185">Reference proteome</keyword>
<feature type="non-terminal residue" evidence="6">
    <location>
        <position position="1"/>
    </location>
</feature>
<dbReference type="InterPro" id="IPR018061">
    <property type="entry name" value="Retropepsins"/>
</dbReference>
<keyword evidence="3" id="KW-0378">Hydrolase</keyword>
<evidence type="ECO:0000313" key="6">
    <source>
        <dbReference type="EMBL" id="NXE03427.1"/>
    </source>
</evidence>
<feature type="region of interest" description="Disordered" evidence="4">
    <location>
        <begin position="1"/>
        <end position="44"/>
    </location>
</feature>
<feature type="non-terminal residue" evidence="6">
    <location>
        <position position="290"/>
    </location>
</feature>
<comment type="caution">
    <text evidence="6">The sequence shown here is derived from an EMBL/GenBank/DDBJ whole genome shotgun (WGS) entry which is preliminary data.</text>
</comment>
<dbReference type="SUPFAM" id="SSF50630">
    <property type="entry name" value="Acid proteases"/>
    <property type="match status" value="1"/>
</dbReference>
<protein>
    <submittedName>
        <fullName evidence="6">POK9 protein</fullName>
    </submittedName>
</protein>
<dbReference type="Gene3D" id="2.40.70.10">
    <property type="entry name" value="Acid Proteases"/>
    <property type="match status" value="1"/>
</dbReference>
<dbReference type="Proteomes" id="UP000541605">
    <property type="component" value="Unassembled WGS sequence"/>
</dbReference>
<feature type="domain" description="Peptidase A2" evidence="5">
    <location>
        <begin position="204"/>
        <end position="282"/>
    </location>
</feature>
<evidence type="ECO:0000259" key="5">
    <source>
        <dbReference type="PROSITE" id="PS50175"/>
    </source>
</evidence>
<evidence type="ECO:0000313" key="7">
    <source>
        <dbReference type="Proteomes" id="UP000541605"/>
    </source>
</evidence>
<dbReference type="InterPro" id="IPR033704">
    <property type="entry name" value="dUTPase_trimeric"/>
</dbReference>
<keyword evidence="1" id="KW-0645">Protease</keyword>
<evidence type="ECO:0000256" key="3">
    <source>
        <dbReference type="ARBA" id="ARBA00022801"/>
    </source>
</evidence>
<dbReference type="SUPFAM" id="SSF51283">
    <property type="entry name" value="dUTPase-like"/>
    <property type="match status" value="1"/>
</dbReference>
<dbReference type="InterPro" id="IPR021109">
    <property type="entry name" value="Peptidase_aspartic_dom_sf"/>
</dbReference>
<sequence length="290" mass="31279">QHNGLSPQVKRGDEREKRWPRQDTSCRRSLGKANNGDTNTPPVLPRELRPATFGSLGLDLAASVDVVLHTSLPQLIPTNIKGPIQINGHPVGALLLGRSSTTMKGLFVLPGVIDADYKGDIQIMAYAQVPPLQIHKGQQIAQLLPFPPLMRSILPWDLEAIVKDNQSDKSFVSTSDNLACVMLDLNNRPQLKTTISYQGESISIKGLLDTGADSSVISSRNWPPHWPAYPSTATVTGVGGMTLAHNSPIVQISLEKTSTVITTTLAIVNLPPSVPLLIGRNILAQLGLHL</sequence>
<dbReference type="PANTHER" id="PTHR19422">
    <property type="entry name" value="GAG RETROVIRAL POLYPROTEIN"/>
    <property type="match status" value="1"/>
</dbReference>
<evidence type="ECO:0000256" key="4">
    <source>
        <dbReference type="SAM" id="MobiDB-lite"/>
    </source>
</evidence>
<dbReference type="InterPro" id="IPR029054">
    <property type="entry name" value="dUTPase-like"/>
</dbReference>
<feature type="compositionally biased region" description="Basic and acidic residues" evidence="4">
    <location>
        <begin position="10"/>
        <end position="26"/>
    </location>
</feature>
<evidence type="ECO:0000256" key="1">
    <source>
        <dbReference type="ARBA" id="ARBA00022670"/>
    </source>
</evidence>
<name>A0A7K8JEZ2_9PASS</name>
<dbReference type="InterPro" id="IPR051592">
    <property type="entry name" value="HERV-K_Pro_peptidase_A2"/>
</dbReference>
<dbReference type="Gene3D" id="2.70.40.10">
    <property type="match status" value="1"/>
</dbReference>